<gene>
    <name evidence="2" type="ORF">N7509_007682</name>
</gene>
<dbReference type="GeneID" id="81371299"/>
<protein>
    <submittedName>
        <fullName evidence="2">Uncharacterized protein</fullName>
    </submittedName>
</protein>
<proteinExistence type="predicted"/>
<name>A0A9W9VZK6_9EURO</name>
<keyword evidence="3" id="KW-1185">Reference proteome</keyword>
<comment type="caution">
    <text evidence="2">The sequence shown here is derived from an EMBL/GenBank/DDBJ whole genome shotgun (WGS) entry which is preliminary data.</text>
</comment>
<organism evidence="2 3">
    <name type="scientific">Penicillium cosmopolitanum</name>
    <dbReference type="NCBI Taxonomy" id="1131564"/>
    <lineage>
        <taxon>Eukaryota</taxon>
        <taxon>Fungi</taxon>
        <taxon>Dikarya</taxon>
        <taxon>Ascomycota</taxon>
        <taxon>Pezizomycotina</taxon>
        <taxon>Eurotiomycetes</taxon>
        <taxon>Eurotiomycetidae</taxon>
        <taxon>Eurotiales</taxon>
        <taxon>Aspergillaceae</taxon>
        <taxon>Penicillium</taxon>
    </lineage>
</organism>
<accession>A0A9W9VZK6</accession>
<reference evidence="2" key="2">
    <citation type="journal article" date="2023" name="IMA Fungus">
        <title>Comparative genomic study of the Penicillium genus elucidates a diverse pangenome and 15 lateral gene transfer events.</title>
        <authorList>
            <person name="Petersen C."/>
            <person name="Sorensen T."/>
            <person name="Nielsen M.R."/>
            <person name="Sondergaard T.E."/>
            <person name="Sorensen J.L."/>
            <person name="Fitzpatrick D.A."/>
            <person name="Frisvad J.C."/>
            <person name="Nielsen K.L."/>
        </authorList>
    </citation>
    <scope>NUCLEOTIDE SEQUENCE</scope>
    <source>
        <strain evidence="2">IBT 29677</strain>
    </source>
</reference>
<dbReference type="RefSeq" id="XP_056487870.1">
    <property type="nucleotide sequence ID" value="XM_056632319.1"/>
</dbReference>
<dbReference type="EMBL" id="JAPZBU010000008">
    <property type="protein sequence ID" value="KAJ5392192.1"/>
    <property type="molecule type" value="Genomic_DNA"/>
</dbReference>
<feature type="region of interest" description="Disordered" evidence="1">
    <location>
        <begin position="1"/>
        <end position="22"/>
    </location>
</feature>
<evidence type="ECO:0000313" key="3">
    <source>
        <dbReference type="Proteomes" id="UP001147747"/>
    </source>
</evidence>
<sequence>MCFGLSSSKPAKPGLFPPRRSQYGDNYNQYLRDYDKYQKSKKEYAEWNQMGNRKGNRNRMANGNIATFGAGVAVAGGGGA</sequence>
<reference evidence="2" key="1">
    <citation type="submission" date="2022-12" db="EMBL/GenBank/DDBJ databases">
        <authorList>
            <person name="Petersen C."/>
        </authorList>
    </citation>
    <scope>NUCLEOTIDE SEQUENCE</scope>
    <source>
        <strain evidence="2">IBT 29677</strain>
    </source>
</reference>
<dbReference type="Proteomes" id="UP001147747">
    <property type="component" value="Unassembled WGS sequence"/>
</dbReference>
<evidence type="ECO:0000313" key="2">
    <source>
        <dbReference type="EMBL" id="KAJ5392192.1"/>
    </source>
</evidence>
<dbReference type="OrthoDB" id="4366705at2759"/>
<evidence type="ECO:0000256" key="1">
    <source>
        <dbReference type="SAM" id="MobiDB-lite"/>
    </source>
</evidence>
<dbReference type="AlphaFoldDB" id="A0A9W9VZK6"/>